<protein>
    <submittedName>
        <fullName evidence="2">Uncharacterized protein</fullName>
    </submittedName>
</protein>
<accession>A0ABU6Z519</accession>
<evidence type="ECO:0000313" key="3">
    <source>
        <dbReference type="Proteomes" id="UP001341840"/>
    </source>
</evidence>
<sequence>MPLTATSHAFITVTHGLDHRRGSIVHFSQRLVAYGYFRKVEGCRDLVNPCDPAADSELQEKNWRNPWHPAMDSGDDEMNLNGSVAGCHEFRFVEDSVCHAYKYQVVVPGEDVWRAKMAEAEDRERDMRRRSKASRLGMSGLGNY</sequence>
<evidence type="ECO:0000313" key="2">
    <source>
        <dbReference type="EMBL" id="MED6216333.1"/>
    </source>
</evidence>
<proteinExistence type="predicted"/>
<dbReference type="Proteomes" id="UP001341840">
    <property type="component" value="Unassembled WGS sequence"/>
</dbReference>
<feature type="region of interest" description="Disordered" evidence="1">
    <location>
        <begin position="121"/>
        <end position="144"/>
    </location>
</feature>
<name>A0ABU6Z519_9FABA</name>
<evidence type="ECO:0000256" key="1">
    <source>
        <dbReference type="SAM" id="MobiDB-lite"/>
    </source>
</evidence>
<dbReference type="EMBL" id="JASCZI010271875">
    <property type="protein sequence ID" value="MED6216333.1"/>
    <property type="molecule type" value="Genomic_DNA"/>
</dbReference>
<gene>
    <name evidence="2" type="ORF">PIB30_006977</name>
</gene>
<organism evidence="2 3">
    <name type="scientific">Stylosanthes scabra</name>
    <dbReference type="NCBI Taxonomy" id="79078"/>
    <lineage>
        <taxon>Eukaryota</taxon>
        <taxon>Viridiplantae</taxon>
        <taxon>Streptophyta</taxon>
        <taxon>Embryophyta</taxon>
        <taxon>Tracheophyta</taxon>
        <taxon>Spermatophyta</taxon>
        <taxon>Magnoliopsida</taxon>
        <taxon>eudicotyledons</taxon>
        <taxon>Gunneridae</taxon>
        <taxon>Pentapetalae</taxon>
        <taxon>rosids</taxon>
        <taxon>fabids</taxon>
        <taxon>Fabales</taxon>
        <taxon>Fabaceae</taxon>
        <taxon>Papilionoideae</taxon>
        <taxon>50 kb inversion clade</taxon>
        <taxon>dalbergioids sensu lato</taxon>
        <taxon>Dalbergieae</taxon>
        <taxon>Pterocarpus clade</taxon>
        <taxon>Stylosanthes</taxon>
    </lineage>
</organism>
<comment type="caution">
    <text evidence="2">The sequence shown here is derived from an EMBL/GenBank/DDBJ whole genome shotgun (WGS) entry which is preliminary data.</text>
</comment>
<keyword evidence="3" id="KW-1185">Reference proteome</keyword>
<reference evidence="2 3" key="1">
    <citation type="journal article" date="2023" name="Plants (Basel)">
        <title>Bridging the Gap: Combining Genomics and Transcriptomics Approaches to Understand Stylosanthes scabra, an Orphan Legume from the Brazilian Caatinga.</title>
        <authorList>
            <person name="Ferreira-Neto J.R.C."/>
            <person name="da Silva M.D."/>
            <person name="Binneck E."/>
            <person name="de Melo N.F."/>
            <person name="da Silva R.H."/>
            <person name="de Melo A.L.T.M."/>
            <person name="Pandolfi V."/>
            <person name="Bustamante F.O."/>
            <person name="Brasileiro-Vidal A.C."/>
            <person name="Benko-Iseppon A.M."/>
        </authorList>
    </citation>
    <scope>NUCLEOTIDE SEQUENCE [LARGE SCALE GENOMIC DNA]</scope>
    <source>
        <tissue evidence="2">Leaves</tissue>
    </source>
</reference>